<dbReference type="SUPFAM" id="SSF55073">
    <property type="entry name" value="Nucleotide cyclase"/>
    <property type="match status" value="1"/>
</dbReference>
<dbReference type="Pfam" id="PF00990">
    <property type="entry name" value="GGDEF"/>
    <property type="match status" value="1"/>
</dbReference>
<dbReference type="GO" id="GO:0071111">
    <property type="term" value="F:cyclic-guanylate-specific phosphodiesterase activity"/>
    <property type="evidence" value="ECO:0007669"/>
    <property type="project" value="InterPro"/>
</dbReference>
<evidence type="ECO:0000313" key="2">
    <source>
        <dbReference type="EMBL" id="CAA9400726.1"/>
    </source>
</evidence>
<sequence length="306" mass="33504">MEGIAEEIRVGVPEILDGWRDARGSAVDEEFYPELVEGIGKILVVFTEFLQSPSPLENFSREGATRALIEEISGRQREAGRDAVGVVEDYMALRRSVWRFVEERVDLSAVDGGEVSRFFVKLMQASDWATEAGLEAFDRIVHRDMESALGQAAATDLLTGLPDRDLFNRRLLPRALQEHERVALMIFDVADFSDTVAKEGVAWAREALLRLASVMEEAAPEGVVRARFGDDEICALLPGMNVEDAYRLAEEVLERLTQGPGDLLRVDAGVAAYPEHGENAGELLSAAFKALSTAKRVGGSGIVAAR</sequence>
<dbReference type="CDD" id="cd01949">
    <property type="entry name" value="GGDEF"/>
    <property type="match status" value="1"/>
</dbReference>
<dbReference type="PROSITE" id="PS50887">
    <property type="entry name" value="GGDEF"/>
    <property type="match status" value="1"/>
</dbReference>
<dbReference type="SMART" id="SM00267">
    <property type="entry name" value="GGDEF"/>
    <property type="match status" value="1"/>
</dbReference>
<dbReference type="InterPro" id="IPR050706">
    <property type="entry name" value="Cyclic-di-GMP_PDE-like"/>
</dbReference>
<dbReference type="PANTHER" id="PTHR33121">
    <property type="entry name" value="CYCLIC DI-GMP PHOSPHODIESTERASE PDEF"/>
    <property type="match status" value="1"/>
</dbReference>
<dbReference type="Gene3D" id="3.30.70.270">
    <property type="match status" value="1"/>
</dbReference>
<dbReference type="NCBIfam" id="TIGR00254">
    <property type="entry name" value="GGDEF"/>
    <property type="match status" value="1"/>
</dbReference>
<dbReference type="EMBL" id="CADCVA010000022">
    <property type="protein sequence ID" value="CAA9400726.1"/>
    <property type="molecule type" value="Genomic_DNA"/>
</dbReference>
<dbReference type="InterPro" id="IPR043128">
    <property type="entry name" value="Rev_trsase/Diguanyl_cyclase"/>
</dbReference>
<gene>
    <name evidence="2" type="ORF">AVDCRST_MAG82-191</name>
</gene>
<evidence type="ECO:0000259" key="1">
    <source>
        <dbReference type="PROSITE" id="PS50887"/>
    </source>
</evidence>
<organism evidence="2">
    <name type="scientific">uncultured Rubrobacteraceae bacterium</name>
    <dbReference type="NCBI Taxonomy" id="349277"/>
    <lineage>
        <taxon>Bacteria</taxon>
        <taxon>Bacillati</taxon>
        <taxon>Actinomycetota</taxon>
        <taxon>Rubrobacteria</taxon>
        <taxon>Rubrobacterales</taxon>
        <taxon>Rubrobacteraceae</taxon>
        <taxon>environmental samples</taxon>
    </lineage>
</organism>
<dbReference type="InterPro" id="IPR000160">
    <property type="entry name" value="GGDEF_dom"/>
</dbReference>
<dbReference type="PANTHER" id="PTHR33121:SF70">
    <property type="entry name" value="SIGNALING PROTEIN YKOW"/>
    <property type="match status" value="1"/>
</dbReference>
<dbReference type="InterPro" id="IPR029787">
    <property type="entry name" value="Nucleotide_cyclase"/>
</dbReference>
<name>A0A6J4NY08_9ACTN</name>
<feature type="domain" description="GGDEF" evidence="1">
    <location>
        <begin position="180"/>
        <end position="306"/>
    </location>
</feature>
<dbReference type="AlphaFoldDB" id="A0A6J4NY08"/>
<protein>
    <submittedName>
        <fullName evidence="2">GGDEF domain protein</fullName>
    </submittedName>
</protein>
<accession>A0A6J4NY08</accession>
<proteinExistence type="predicted"/>
<reference evidence="2" key="1">
    <citation type="submission" date="2020-02" db="EMBL/GenBank/DDBJ databases">
        <authorList>
            <person name="Meier V. D."/>
        </authorList>
    </citation>
    <scope>NUCLEOTIDE SEQUENCE</scope>
    <source>
        <strain evidence="2">AVDCRST_MAG82</strain>
    </source>
</reference>